<evidence type="ECO:0000313" key="4">
    <source>
        <dbReference type="Proteomes" id="UP000236286"/>
    </source>
</evidence>
<feature type="compositionally biased region" description="Low complexity" evidence="1">
    <location>
        <begin position="21"/>
        <end position="35"/>
    </location>
</feature>
<organism evidence="3 4">
    <name type="scientific">Methylocella silvestris</name>
    <dbReference type="NCBI Taxonomy" id="199596"/>
    <lineage>
        <taxon>Bacteria</taxon>
        <taxon>Pseudomonadati</taxon>
        <taxon>Pseudomonadota</taxon>
        <taxon>Alphaproteobacteria</taxon>
        <taxon>Hyphomicrobiales</taxon>
        <taxon>Beijerinckiaceae</taxon>
        <taxon>Methylocella</taxon>
    </lineage>
</organism>
<name>A0A2J7TL69_METSI</name>
<evidence type="ECO:0000259" key="2">
    <source>
        <dbReference type="Pfam" id="PF06904"/>
    </source>
</evidence>
<feature type="domain" description="Extensin-like C-terminal" evidence="2">
    <location>
        <begin position="170"/>
        <end position="352"/>
    </location>
</feature>
<evidence type="ECO:0000256" key="1">
    <source>
        <dbReference type="SAM" id="MobiDB-lite"/>
    </source>
</evidence>
<feature type="region of interest" description="Disordered" evidence="1">
    <location>
        <begin position="120"/>
        <end position="170"/>
    </location>
</feature>
<protein>
    <submittedName>
        <fullName evidence="3">Extensin family protein</fullName>
    </submittedName>
</protein>
<evidence type="ECO:0000313" key="3">
    <source>
        <dbReference type="EMBL" id="PNG27510.1"/>
    </source>
</evidence>
<accession>A0A2J7TL69</accession>
<dbReference type="EMBL" id="PDZR01000001">
    <property type="protein sequence ID" value="PNG27510.1"/>
    <property type="molecule type" value="Genomic_DNA"/>
</dbReference>
<feature type="compositionally biased region" description="Basic and acidic residues" evidence="1">
    <location>
        <begin position="47"/>
        <end position="57"/>
    </location>
</feature>
<gene>
    <name evidence="3" type="ORF">CR492_00810</name>
</gene>
<dbReference type="Pfam" id="PF06904">
    <property type="entry name" value="Extensin-like_C"/>
    <property type="match status" value="1"/>
</dbReference>
<reference evidence="3 4" key="1">
    <citation type="submission" date="2017-10" db="EMBL/GenBank/DDBJ databases">
        <title>Genome announcement of Methylocella silvestris TVC from permafrost.</title>
        <authorList>
            <person name="Wang J."/>
            <person name="Geng K."/>
            <person name="Ul-Haque F."/>
            <person name="Crombie A.T."/>
            <person name="Street L.E."/>
            <person name="Wookey P.A."/>
            <person name="Murrell J.C."/>
            <person name="Pratscher J."/>
        </authorList>
    </citation>
    <scope>NUCLEOTIDE SEQUENCE [LARGE SCALE GENOMIC DNA]</scope>
    <source>
        <strain evidence="3 4">TVC</strain>
    </source>
</reference>
<dbReference type="AlphaFoldDB" id="A0A2J7TL69"/>
<proteinExistence type="predicted"/>
<dbReference type="InterPro" id="IPR009683">
    <property type="entry name" value="Extensin-like_C"/>
</dbReference>
<feature type="compositionally biased region" description="Low complexity" evidence="1">
    <location>
        <begin position="136"/>
        <end position="151"/>
    </location>
</feature>
<feature type="region of interest" description="Disordered" evidence="1">
    <location>
        <begin position="1"/>
        <end position="64"/>
    </location>
</feature>
<comment type="caution">
    <text evidence="3">The sequence shown here is derived from an EMBL/GenBank/DDBJ whole genome shotgun (WGS) entry which is preliminary data.</text>
</comment>
<sequence>MNFEGRSAGISGRRLWGPSPQDQQYSRQSRASARSGLFNPSAAAAGRDGKSLDERTFSSRPHCAMRGRTRAIGSRLLKLLNGSRALARRERRAKTRKRRFFERWRLILAVVASIGANCGPSAATDEGRPPLPPKRPSAASTPSATESEPAPAATPSPPPTATNQPPAADDCRAGLAARGVILKPVEQASPADPRCVMAAPVQLLSLPLPSGGRLDLPDHPTLDCPAAATFADYVDELLAPLAKAYFDATLIAIATGPGFDCRTRNHIADSKLSAHAKGLAIDIAALRFAGGRLYEVGRLADAPERAFDRAARAAACGYFHTALGPGADAFHSAHWHFDLETRGADGKAKFCQ</sequence>
<dbReference type="Proteomes" id="UP000236286">
    <property type="component" value="Unassembled WGS sequence"/>
</dbReference>